<evidence type="ECO:0000313" key="3">
    <source>
        <dbReference type="Proteomes" id="UP001303902"/>
    </source>
</evidence>
<dbReference type="SUPFAM" id="SSF53300">
    <property type="entry name" value="vWA-like"/>
    <property type="match status" value="1"/>
</dbReference>
<feature type="domain" description="VWFA" evidence="1">
    <location>
        <begin position="301"/>
        <end position="402"/>
    </location>
</feature>
<reference evidence="2 3" key="1">
    <citation type="submission" date="2023-06" db="EMBL/GenBank/DDBJ databases">
        <title>Sporosarcina sp. nov., isolated from Korean tranditional fermented seafood 'Jeotgal'.</title>
        <authorList>
            <person name="Yang A.I."/>
            <person name="Shin N.-R."/>
        </authorList>
    </citation>
    <scope>NUCLEOTIDE SEQUENCE [LARGE SCALE GENOMIC DNA]</scope>
    <source>
        <strain evidence="2 3">T2O-4</strain>
    </source>
</reference>
<gene>
    <name evidence="2" type="ORF">QWT69_10105</name>
</gene>
<dbReference type="Gene3D" id="3.40.50.410">
    <property type="entry name" value="von Willebrand factor, type A domain"/>
    <property type="match status" value="1"/>
</dbReference>
<dbReference type="PANTHER" id="PTHR36846:SF1">
    <property type="entry name" value="PROTEIN VIAA"/>
    <property type="match status" value="1"/>
</dbReference>
<sequence>MKNHSVLNTDLFDRRRFGELFDMSEKLQQIEHEAVLPLMEALLCDVWACLYKMKPEIRTDDTHAALQMHRMLLRNIIEHESYSEFHCITRLNDLAAIVGTIKIGELINKYFVAQLEQRLDLCPLLHVVKSTQDDFIKSVEEVSGLGLSDGIEFEQSIMDYEENFIENLTEVMLETKQIYVNVKSLLGGLRAGKGDADLTKVPLRDQITLAEKLAADKQLRDIAEWAGRFKQIARKKQKNQQSESVERRGIAIGSNLELLLPYELGLLTHPISKVDFLRRFIEVQTMQYNQLGQEVLGKGPIILCLDQSSSMSSFDSQSKGFALALMTLARKQHRDFCLLTFSKQTKVFTYAKGKIKTSEMLMLARTYLNGGTDFTIALQEALEIIKLSRFKKADIIFITDGEDEVDEQFLTLFNKKKSESSFQVLSLILTDESKTVEAFSDRVIKIVDFEDDGSFTAFEV</sequence>
<dbReference type="Pfam" id="PF13519">
    <property type="entry name" value="VWA_2"/>
    <property type="match status" value="1"/>
</dbReference>
<organism evidence="2 3">
    <name type="scientific">Sporosarcina oncorhynchi</name>
    <dbReference type="NCBI Taxonomy" id="3056444"/>
    <lineage>
        <taxon>Bacteria</taxon>
        <taxon>Bacillati</taxon>
        <taxon>Bacillota</taxon>
        <taxon>Bacilli</taxon>
        <taxon>Bacillales</taxon>
        <taxon>Caryophanaceae</taxon>
        <taxon>Sporosarcina</taxon>
    </lineage>
</organism>
<proteinExistence type="predicted"/>
<dbReference type="InterPro" id="IPR036465">
    <property type="entry name" value="vWFA_dom_sf"/>
</dbReference>
<protein>
    <submittedName>
        <fullName evidence="2">VWA domain-containing protein</fullName>
    </submittedName>
</protein>
<dbReference type="Proteomes" id="UP001303902">
    <property type="component" value="Chromosome"/>
</dbReference>
<evidence type="ECO:0000259" key="1">
    <source>
        <dbReference type="Pfam" id="PF13519"/>
    </source>
</evidence>
<name>A0ABZ0L317_9BACL</name>
<dbReference type="InterPro" id="IPR002035">
    <property type="entry name" value="VWF_A"/>
</dbReference>
<accession>A0ABZ0L317</accession>
<dbReference type="EMBL" id="CP129118">
    <property type="protein sequence ID" value="WOV86293.1"/>
    <property type="molecule type" value="Genomic_DNA"/>
</dbReference>
<evidence type="ECO:0000313" key="2">
    <source>
        <dbReference type="EMBL" id="WOV86293.1"/>
    </source>
</evidence>
<dbReference type="RefSeq" id="WP_317965333.1">
    <property type="nucleotide sequence ID" value="NZ_CP129118.1"/>
</dbReference>
<keyword evidence="3" id="KW-1185">Reference proteome</keyword>
<dbReference type="PANTHER" id="PTHR36846">
    <property type="entry name" value="PROTEIN VIAA"/>
    <property type="match status" value="1"/>
</dbReference>